<evidence type="ECO:0000313" key="2">
    <source>
        <dbReference type="Proteomes" id="UP000054007"/>
    </source>
</evidence>
<feature type="non-terminal residue" evidence="1">
    <location>
        <position position="1"/>
    </location>
</feature>
<name>A0A0D7BCH1_9AGAR</name>
<dbReference type="EMBL" id="KN880507">
    <property type="protein sequence ID" value="KIY68217.1"/>
    <property type="molecule type" value="Genomic_DNA"/>
</dbReference>
<gene>
    <name evidence="1" type="ORF">CYLTODRAFT_453745</name>
</gene>
<proteinExistence type="predicted"/>
<evidence type="ECO:0000313" key="1">
    <source>
        <dbReference type="EMBL" id="KIY68217.1"/>
    </source>
</evidence>
<organism evidence="1 2">
    <name type="scientific">Cylindrobasidium torrendii FP15055 ss-10</name>
    <dbReference type="NCBI Taxonomy" id="1314674"/>
    <lineage>
        <taxon>Eukaryota</taxon>
        <taxon>Fungi</taxon>
        <taxon>Dikarya</taxon>
        <taxon>Basidiomycota</taxon>
        <taxon>Agaricomycotina</taxon>
        <taxon>Agaricomycetes</taxon>
        <taxon>Agaricomycetidae</taxon>
        <taxon>Agaricales</taxon>
        <taxon>Marasmiineae</taxon>
        <taxon>Physalacriaceae</taxon>
        <taxon>Cylindrobasidium</taxon>
    </lineage>
</organism>
<reference evidence="1 2" key="1">
    <citation type="journal article" date="2015" name="Fungal Genet. Biol.">
        <title>Evolution of novel wood decay mechanisms in Agaricales revealed by the genome sequences of Fistulina hepatica and Cylindrobasidium torrendii.</title>
        <authorList>
            <person name="Floudas D."/>
            <person name="Held B.W."/>
            <person name="Riley R."/>
            <person name="Nagy L.G."/>
            <person name="Koehler G."/>
            <person name="Ransdell A.S."/>
            <person name="Younus H."/>
            <person name="Chow J."/>
            <person name="Chiniquy J."/>
            <person name="Lipzen A."/>
            <person name="Tritt A."/>
            <person name="Sun H."/>
            <person name="Haridas S."/>
            <person name="LaButti K."/>
            <person name="Ohm R.A."/>
            <person name="Kues U."/>
            <person name="Blanchette R.A."/>
            <person name="Grigoriev I.V."/>
            <person name="Minto R.E."/>
            <person name="Hibbett D.S."/>
        </authorList>
    </citation>
    <scope>NUCLEOTIDE SEQUENCE [LARGE SCALE GENOMIC DNA]</scope>
    <source>
        <strain evidence="1 2">FP15055 ss-10</strain>
    </source>
</reference>
<protein>
    <submittedName>
        <fullName evidence="1">Uncharacterized protein</fullName>
    </submittedName>
</protein>
<keyword evidence="2" id="KW-1185">Reference proteome</keyword>
<dbReference type="AlphaFoldDB" id="A0A0D7BCH1"/>
<dbReference type="Proteomes" id="UP000054007">
    <property type="component" value="Unassembled WGS sequence"/>
</dbReference>
<sequence length="166" mass="18756">AASLRKAIIKDGEAASLRKAIIKAQRRLDQACLRHEKAGIRRHHEAQRARRLESLWAEADKIRLQAKRVGDEANAYESWLSNVALLQRLELNPRAHFALLYLLAATAHEILGNGCRKPLRISMFTPSAIESEHLSALGQDRLGDNRARWFPADFSLPDLEWQAGFS</sequence>
<accession>A0A0D7BCH1</accession>